<name>A0A2T3A1J8_9PEZI</name>
<evidence type="ECO:0000313" key="2">
    <source>
        <dbReference type="EMBL" id="PSR81206.1"/>
    </source>
</evidence>
<proteinExistence type="predicted"/>
<dbReference type="InParanoid" id="A0A2T3A1J8"/>
<feature type="compositionally biased region" description="Polar residues" evidence="1">
    <location>
        <begin position="138"/>
        <end position="153"/>
    </location>
</feature>
<dbReference type="Proteomes" id="UP000241462">
    <property type="component" value="Unassembled WGS sequence"/>
</dbReference>
<keyword evidence="3" id="KW-1185">Reference proteome</keyword>
<dbReference type="EMBL" id="KZ678508">
    <property type="protein sequence ID" value="PSR81206.1"/>
    <property type="molecule type" value="Genomic_DNA"/>
</dbReference>
<accession>A0A2T3A1J8</accession>
<protein>
    <submittedName>
        <fullName evidence="2">Uncharacterized protein</fullName>
    </submittedName>
</protein>
<evidence type="ECO:0000256" key="1">
    <source>
        <dbReference type="SAM" id="MobiDB-lite"/>
    </source>
</evidence>
<sequence length="153" mass="16846">MDMYFGLLTNGILPAWYTLSFPVTFILEPGLLMIEEVTTRWKSTGPPGETEDELLQRVETTLTNFYTKRGFTLIASAKSGPNEYGLPTMARIIRPGDYFRVASDTLSVPKLPDWTPPATTRGLSTSPTPSPVKAKDPQNGQDPQTAQDPQAVL</sequence>
<dbReference type="OrthoDB" id="5239918at2759"/>
<feature type="region of interest" description="Disordered" evidence="1">
    <location>
        <begin position="107"/>
        <end position="153"/>
    </location>
</feature>
<evidence type="ECO:0000313" key="3">
    <source>
        <dbReference type="Proteomes" id="UP000241462"/>
    </source>
</evidence>
<reference evidence="2 3" key="1">
    <citation type="journal article" date="2018" name="Mycol. Prog.">
        <title>Coniella lustricola, a new species from submerged detritus.</title>
        <authorList>
            <person name="Raudabaugh D.B."/>
            <person name="Iturriaga T."/>
            <person name="Carver A."/>
            <person name="Mondo S."/>
            <person name="Pangilinan J."/>
            <person name="Lipzen A."/>
            <person name="He G."/>
            <person name="Amirebrahimi M."/>
            <person name="Grigoriev I.V."/>
            <person name="Miller A.N."/>
        </authorList>
    </citation>
    <scope>NUCLEOTIDE SEQUENCE [LARGE SCALE GENOMIC DNA]</scope>
    <source>
        <strain evidence="2 3">B22-T-1</strain>
    </source>
</reference>
<feature type="compositionally biased region" description="Polar residues" evidence="1">
    <location>
        <begin position="117"/>
        <end position="127"/>
    </location>
</feature>
<gene>
    <name evidence="2" type="ORF">BD289DRAFT_439435</name>
</gene>
<dbReference type="AlphaFoldDB" id="A0A2T3A1J8"/>
<organism evidence="2 3">
    <name type="scientific">Coniella lustricola</name>
    <dbReference type="NCBI Taxonomy" id="2025994"/>
    <lineage>
        <taxon>Eukaryota</taxon>
        <taxon>Fungi</taxon>
        <taxon>Dikarya</taxon>
        <taxon>Ascomycota</taxon>
        <taxon>Pezizomycotina</taxon>
        <taxon>Sordariomycetes</taxon>
        <taxon>Sordariomycetidae</taxon>
        <taxon>Diaporthales</taxon>
        <taxon>Schizoparmaceae</taxon>
        <taxon>Coniella</taxon>
    </lineage>
</organism>